<reference evidence="2 3" key="1">
    <citation type="submission" date="2018-06" db="EMBL/GenBank/DDBJ databases">
        <title>Genomic Encyclopedia of Type Strains, Phase IV (KMG-IV): sequencing the most valuable type-strain genomes for metagenomic binning, comparative biology and taxonomic classification.</title>
        <authorList>
            <person name="Goeker M."/>
        </authorList>
    </citation>
    <scope>NUCLEOTIDE SEQUENCE [LARGE SCALE GENOMIC DNA]</scope>
    <source>
        <strain evidence="2 3">DSM 25532</strain>
    </source>
</reference>
<feature type="transmembrane region" description="Helical" evidence="1">
    <location>
        <begin position="151"/>
        <end position="173"/>
    </location>
</feature>
<dbReference type="EMBL" id="QNRR01000001">
    <property type="protein sequence ID" value="RBP47724.1"/>
    <property type="molecule type" value="Genomic_DNA"/>
</dbReference>
<dbReference type="Proteomes" id="UP000253426">
    <property type="component" value="Unassembled WGS sequence"/>
</dbReference>
<dbReference type="AlphaFoldDB" id="A0A366HVW0"/>
<accession>A0A366HVW0</accession>
<feature type="transmembrane region" description="Helical" evidence="1">
    <location>
        <begin position="12"/>
        <end position="35"/>
    </location>
</feature>
<organism evidence="2 3">
    <name type="scientific">Roseimicrobium gellanilyticum</name>
    <dbReference type="NCBI Taxonomy" id="748857"/>
    <lineage>
        <taxon>Bacteria</taxon>
        <taxon>Pseudomonadati</taxon>
        <taxon>Verrucomicrobiota</taxon>
        <taxon>Verrucomicrobiia</taxon>
        <taxon>Verrucomicrobiales</taxon>
        <taxon>Verrucomicrobiaceae</taxon>
        <taxon>Roseimicrobium</taxon>
    </lineage>
</organism>
<dbReference type="RefSeq" id="WP_113956640.1">
    <property type="nucleotide sequence ID" value="NZ_QNRR01000001.1"/>
</dbReference>
<evidence type="ECO:0000256" key="1">
    <source>
        <dbReference type="SAM" id="Phobius"/>
    </source>
</evidence>
<dbReference type="OrthoDB" id="449734at2"/>
<feature type="transmembrane region" description="Helical" evidence="1">
    <location>
        <begin position="328"/>
        <end position="352"/>
    </location>
</feature>
<evidence type="ECO:0000313" key="3">
    <source>
        <dbReference type="Proteomes" id="UP000253426"/>
    </source>
</evidence>
<feature type="transmembrane region" description="Helical" evidence="1">
    <location>
        <begin position="400"/>
        <end position="420"/>
    </location>
</feature>
<comment type="caution">
    <text evidence="2">The sequence shown here is derived from an EMBL/GenBank/DDBJ whole genome shotgun (WGS) entry which is preliminary data.</text>
</comment>
<protein>
    <submittedName>
        <fullName evidence="2">Uncharacterized protein</fullName>
    </submittedName>
</protein>
<gene>
    <name evidence="2" type="ORF">DES53_101523</name>
</gene>
<keyword evidence="1" id="KW-0812">Transmembrane</keyword>
<feature type="transmembrane region" description="Helical" evidence="1">
    <location>
        <begin position="296"/>
        <end position="316"/>
    </location>
</feature>
<feature type="transmembrane region" description="Helical" evidence="1">
    <location>
        <begin position="220"/>
        <end position="238"/>
    </location>
</feature>
<name>A0A366HVW0_9BACT</name>
<keyword evidence="3" id="KW-1185">Reference proteome</keyword>
<sequence length="682" mass="77047">MNNLKDSFPRVWPVLRLVLQWSLVLLPAVGLFLLIREFGVNIPFLDDWMYISMFEKERAGTLTLHDFFMVQMEHRMAFVRAMMLVFYKVFPGNWTIHMFFSWLLLALTYVNVGLLLKKTTGQSFRVWWPLLVLAGLTIFCPVQYRVVLWSMMFQVAALGFFLSGALLAIMSGLPLWLRWIIGIVCASLATQCFASGILVWLLPLPLVWFTPAVRGLQARIIFTTLWLAVFAVTMQLYFTNLVNEVEPMFAYKQGEEETMRKDVGGMIKDPGRTGSYVFRFLGNHLSRGSSFSMMDVSLVIGGVSFALYVVAFGYLLGHWRREELRAQLGPWLVFGAYSIGTGVLVAMGRSWASSTGDNAIAPRYVIHAVPLTVALIALVWIIAQDVIARRPEMKVGARRFILQSGMALLAVLILSWAQGWRLMDMWHSSRLRGAVNTRFYNVLYQVEDMVPANRDHARRAEKMGLLNPPMLKDRMLSNFRLQPSLLSSNTANFRSMKLSLEEVKKGREKDDAESPDTGATIEANAEAQQQWVAQVEGFACLRGRNRVADGVFFTRRVPETGAWEIFHVVQVSGMPLYLFDMLNKDTQFVHVPSGHIAQDGLAGFTGTFVMTQLPPGVHDIMAWAYDAHEDSVYPMAPFYQLDNRGPTPRVKRLGVDPASVHISKFLKKKQPAEKGDTKAAAE</sequence>
<keyword evidence="1" id="KW-1133">Transmembrane helix</keyword>
<feature type="transmembrane region" description="Helical" evidence="1">
    <location>
        <begin position="85"/>
        <end position="106"/>
    </location>
</feature>
<feature type="transmembrane region" description="Helical" evidence="1">
    <location>
        <begin position="364"/>
        <end position="388"/>
    </location>
</feature>
<feature type="transmembrane region" description="Helical" evidence="1">
    <location>
        <begin position="179"/>
        <end position="208"/>
    </location>
</feature>
<evidence type="ECO:0000313" key="2">
    <source>
        <dbReference type="EMBL" id="RBP47724.1"/>
    </source>
</evidence>
<keyword evidence="1" id="KW-0472">Membrane</keyword>
<feature type="transmembrane region" description="Helical" evidence="1">
    <location>
        <begin position="126"/>
        <end position="144"/>
    </location>
</feature>
<proteinExistence type="predicted"/>